<dbReference type="PANTHER" id="PTHR10127">
    <property type="entry name" value="DISCOIDIN, CUB, EGF, LAMININ , AND ZINC METALLOPROTEASE DOMAIN CONTAINING"/>
    <property type="match status" value="1"/>
</dbReference>
<dbReference type="Pfam" id="PF22486">
    <property type="entry name" value="MATH_2"/>
    <property type="match status" value="1"/>
</dbReference>
<evidence type="ECO:0000256" key="2">
    <source>
        <dbReference type="RuleBase" id="RU361183"/>
    </source>
</evidence>
<comment type="cofactor">
    <cofactor evidence="1 2">
        <name>Zn(2+)</name>
        <dbReference type="ChEBI" id="CHEBI:29105"/>
    </cofactor>
    <text evidence="1 2">Binds 1 zinc ion per subunit.</text>
</comment>
<dbReference type="PROSITE" id="PS51864">
    <property type="entry name" value="ASTACIN"/>
    <property type="match status" value="1"/>
</dbReference>
<dbReference type="CDD" id="cd06263">
    <property type="entry name" value="MAM"/>
    <property type="match status" value="1"/>
</dbReference>
<dbReference type="Gene3D" id="2.60.210.10">
    <property type="entry name" value="Apoptosis, Tumor Necrosis Factor Receptor Associated Protein 2, Chain A"/>
    <property type="match status" value="1"/>
</dbReference>
<dbReference type="Gene3D" id="2.60.120.200">
    <property type="match status" value="1"/>
</dbReference>
<dbReference type="Gene3D" id="3.40.390.10">
    <property type="entry name" value="Collagenase (Catalytic Domain)"/>
    <property type="match status" value="1"/>
</dbReference>
<dbReference type="STRING" id="303518.ENSPNYP00000019795"/>
<dbReference type="GO" id="GO:0008270">
    <property type="term" value="F:zinc ion binding"/>
    <property type="evidence" value="ECO:0007669"/>
    <property type="project" value="UniProtKB-UniRule"/>
</dbReference>
<keyword evidence="1 2" id="KW-0482">Metalloprotease</keyword>
<dbReference type="Pfam" id="PF01400">
    <property type="entry name" value="Astacin"/>
    <property type="match status" value="1"/>
</dbReference>
<dbReference type="SMART" id="SM00137">
    <property type="entry name" value="MAM"/>
    <property type="match status" value="1"/>
</dbReference>
<dbReference type="InterPro" id="IPR034035">
    <property type="entry name" value="Astacin-like_dom"/>
</dbReference>
<dbReference type="CDD" id="cd04280">
    <property type="entry name" value="ZnMc_astacin_like"/>
    <property type="match status" value="1"/>
</dbReference>
<dbReference type="InterPro" id="IPR006026">
    <property type="entry name" value="Peptidase_Metallo"/>
</dbReference>
<dbReference type="InterPro" id="IPR013320">
    <property type="entry name" value="ConA-like_dom_sf"/>
</dbReference>
<dbReference type="InterPro" id="IPR024079">
    <property type="entry name" value="MetalloPept_cat_dom_sf"/>
</dbReference>
<dbReference type="InterPro" id="IPR001506">
    <property type="entry name" value="Peptidase_M12A"/>
</dbReference>
<organism evidence="5">
    <name type="scientific">Pundamilia nyererei</name>
    <dbReference type="NCBI Taxonomy" id="303518"/>
    <lineage>
        <taxon>Eukaryota</taxon>
        <taxon>Metazoa</taxon>
        <taxon>Chordata</taxon>
        <taxon>Craniata</taxon>
        <taxon>Vertebrata</taxon>
        <taxon>Euteleostomi</taxon>
        <taxon>Actinopterygii</taxon>
        <taxon>Neopterygii</taxon>
        <taxon>Teleostei</taxon>
        <taxon>Neoteleostei</taxon>
        <taxon>Acanthomorphata</taxon>
        <taxon>Ovalentaria</taxon>
        <taxon>Cichlomorphae</taxon>
        <taxon>Cichliformes</taxon>
        <taxon>Cichlidae</taxon>
        <taxon>African cichlids</taxon>
        <taxon>Pseudocrenilabrinae</taxon>
        <taxon>Haplochromini</taxon>
        <taxon>Pundamilia</taxon>
    </lineage>
</organism>
<evidence type="ECO:0000259" key="4">
    <source>
        <dbReference type="PROSITE" id="PS51864"/>
    </source>
</evidence>
<dbReference type="PROSITE" id="PS50060">
    <property type="entry name" value="MAM_2"/>
    <property type="match status" value="1"/>
</dbReference>
<accession>A0A3B4GA62</accession>
<dbReference type="EC" id="3.4.24.-" evidence="2"/>
<dbReference type="Ensembl" id="ENSPNYT00000020283.1">
    <property type="protein sequence ID" value="ENSPNYP00000019795.1"/>
    <property type="gene ID" value="ENSPNYG00000014885.1"/>
</dbReference>
<dbReference type="Pfam" id="PF00629">
    <property type="entry name" value="MAM"/>
    <property type="match status" value="1"/>
</dbReference>
<feature type="binding site" evidence="1">
    <location>
        <position position="80"/>
    </location>
    <ligand>
        <name>Zn(2+)</name>
        <dbReference type="ChEBI" id="CHEBI:29105"/>
        <note>catalytic</note>
    </ligand>
</feature>
<feature type="binding site" evidence="1">
    <location>
        <position position="74"/>
    </location>
    <ligand>
        <name>Zn(2+)</name>
        <dbReference type="ChEBI" id="CHEBI:29105"/>
        <note>catalytic</note>
    </ligand>
</feature>
<keyword evidence="1 2" id="KW-0479">Metal-binding</keyword>
<feature type="domain" description="MAM" evidence="3">
    <location>
        <begin position="181"/>
        <end position="310"/>
    </location>
</feature>
<dbReference type="GeneTree" id="ENSGT00950000183111"/>
<dbReference type="GO" id="GO:0016020">
    <property type="term" value="C:membrane"/>
    <property type="evidence" value="ECO:0007669"/>
    <property type="project" value="InterPro"/>
</dbReference>
<keyword evidence="1 2" id="KW-0862">Zinc</keyword>
<dbReference type="SUPFAM" id="SSF49899">
    <property type="entry name" value="Concanavalin A-like lectins/glucanases"/>
    <property type="match status" value="1"/>
</dbReference>
<feature type="domain" description="Peptidase M12A" evidence="4">
    <location>
        <begin position="1"/>
        <end position="174"/>
    </location>
</feature>
<dbReference type="PANTHER" id="PTHR10127:SF903">
    <property type="entry name" value="MEPRIN A SUBUNIT"/>
    <property type="match status" value="1"/>
</dbReference>
<dbReference type="InterPro" id="IPR002083">
    <property type="entry name" value="MATH/TRAF_dom"/>
</dbReference>
<comment type="caution">
    <text evidence="1">Lacks conserved residue(s) required for the propagation of feature annotation.</text>
</comment>
<name>A0A3B4GA62_9CICH</name>
<dbReference type="SUPFAM" id="SSF49599">
    <property type="entry name" value="TRAF domain-like"/>
    <property type="match status" value="1"/>
</dbReference>
<dbReference type="SUPFAM" id="SSF55486">
    <property type="entry name" value="Metalloproteases ('zincins'), catalytic domain"/>
    <property type="match status" value="1"/>
</dbReference>
<evidence type="ECO:0000256" key="1">
    <source>
        <dbReference type="PROSITE-ProRule" id="PRU01211"/>
    </source>
</evidence>
<evidence type="ECO:0000259" key="3">
    <source>
        <dbReference type="PROSITE" id="PS50060"/>
    </source>
</evidence>
<feature type="active site" evidence="1">
    <location>
        <position position="71"/>
    </location>
</feature>
<keyword evidence="1 2" id="KW-0378">Hydrolase</keyword>
<protein>
    <recommendedName>
        <fullName evidence="2">Metalloendopeptidase</fullName>
        <ecNumber evidence="2">3.4.24.-</ecNumber>
    </recommendedName>
</protein>
<evidence type="ECO:0000313" key="5">
    <source>
        <dbReference type="Ensembl" id="ENSPNYP00000019795.1"/>
    </source>
</evidence>
<keyword evidence="1 2" id="KW-0645">Protease</keyword>
<dbReference type="AlphaFoldDB" id="A0A3B4GA62"/>
<dbReference type="GO" id="GO:0004222">
    <property type="term" value="F:metalloendopeptidase activity"/>
    <property type="evidence" value="ECO:0007669"/>
    <property type="project" value="UniProtKB-UniRule"/>
</dbReference>
<dbReference type="InterPro" id="IPR000998">
    <property type="entry name" value="MAM_dom"/>
</dbReference>
<dbReference type="PRINTS" id="PR00480">
    <property type="entry name" value="ASTACIN"/>
</dbReference>
<feature type="binding site" evidence="1">
    <location>
        <position position="70"/>
    </location>
    <ligand>
        <name>Zn(2+)</name>
        <dbReference type="ChEBI" id="CHEBI:29105"/>
        <note>catalytic</note>
    </ligand>
</feature>
<dbReference type="GO" id="GO:0006508">
    <property type="term" value="P:proteolysis"/>
    <property type="evidence" value="ECO:0007669"/>
    <property type="project" value="UniProtKB-KW"/>
</dbReference>
<reference evidence="5" key="1">
    <citation type="submission" date="2023-09" db="UniProtKB">
        <authorList>
            <consortium name="Ensembl"/>
        </authorList>
    </citation>
    <scope>IDENTIFICATION</scope>
</reference>
<dbReference type="PRINTS" id="PR00020">
    <property type="entry name" value="MAMDOMAIN"/>
</dbReference>
<dbReference type="SMART" id="SM00235">
    <property type="entry name" value="ZnMc"/>
    <property type="match status" value="1"/>
</dbReference>
<proteinExistence type="predicted"/>
<dbReference type="InterPro" id="IPR008974">
    <property type="entry name" value="TRAF-like"/>
</dbReference>
<sequence>MDVGEEKDIPEINKGKVQHVLITKPFYKEIFVLLCFAFIFRCWSYIGRILSNGQELSIGIGCGYIAIVEHEFLHALGFYHEQSRYDRDDYVTINFENIQEAYKSNFRIVGSDESTTHGVPYDYLSVMHYGKDDFTNGNGSTIITKDPKFQNLIGQRLEMSASDVQELNLLYKCSKCLKIMGTSQDAGYFMYASTERGQEGDSAWLETKRMSPQRECHVQCLQFYYYNNGSQTDKLNIWIREFQDNWDSTGTLYLMGQISGLPTSHWTLHHVPLNATKQFQVEFEVRKGAGNSTGGFSIDDINLSELECPDGTWQINDFERFWNSTHTPALIYSPRQYSSEGYAYRVALYLRQTDFGAYVQLVSGVYDDQLQWPCPQRQFTVQMVDQNPNIQLQMSRQMSLTTDPNLLTFTGVPFWGKPRDVGTQIVDENNETIYVNNLYGRYYFASLEDIKSRDYLKGGTAIFIFSVQVFCLCPCISCMGNNDLCSDPQEYSHQPIRMSVIHICHNNELFSVPMCKITRQLSVLFVAAYSTHRLCPVKHNSADGDVHLLLKCITHLIP</sequence>